<dbReference type="CDD" id="cd00118">
    <property type="entry name" value="LysM"/>
    <property type="match status" value="2"/>
</dbReference>
<protein>
    <submittedName>
        <fullName evidence="3">Peptidase M23 family protein</fullName>
    </submittedName>
</protein>
<keyword evidence="1" id="KW-0812">Transmembrane</keyword>
<dbReference type="SMART" id="SM00257">
    <property type="entry name" value="LysM"/>
    <property type="match status" value="2"/>
</dbReference>
<dbReference type="EMBL" id="LCFB01000003">
    <property type="protein sequence ID" value="KKS86008.1"/>
    <property type="molecule type" value="Genomic_DNA"/>
</dbReference>
<dbReference type="PANTHER" id="PTHR21666">
    <property type="entry name" value="PEPTIDASE-RELATED"/>
    <property type="match status" value="1"/>
</dbReference>
<dbReference type="PATRIC" id="fig|1618436.3.peg.141"/>
<evidence type="ECO:0000259" key="2">
    <source>
        <dbReference type="PROSITE" id="PS51782"/>
    </source>
</evidence>
<dbReference type="Gene3D" id="3.10.350.10">
    <property type="entry name" value="LysM domain"/>
    <property type="match status" value="2"/>
</dbReference>
<keyword evidence="1" id="KW-0472">Membrane</keyword>
<feature type="domain" description="LysM" evidence="2">
    <location>
        <begin position="116"/>
        <end position="160"/>
    </location>
</feature>
<dbReference type="InterPro" id="IPR016047">
    <property type="entry name" value="M23ase_b-sheet_dom"/>
</dbReference>
<dbReference type="Pfam" id="PF01476">
    <property type="entry name" value="LysM"/>
    <property type="match status" value="2"/>
</dbReference>
<evidence type="ECO:0000256" key="1">
    <source>
        <dbReference type="SAM" id="Phobius"/>
    </source>
</evidence>
<dbReference type="Gene3D" id="2.70.70.10">
    <property type="entry name" value="Glucose Permease (Domain IIA)"/>
    <property type="match status" value="1"/>
</dbReference>
<name>A0A0G1FGN3_9BACT</name>
<organism evidence="3 4">
    <name type="scientific">Candidatus Gottesmanbacteria bacterium GW2011_GWA1_43_11</name>
    <dbReference type="NCBI Taxonomy" id="1618436"/>
    <lineage>
        <taxon>Bacteria</taxon>
        <taxon>Candidatus Gottesmaniibacteriota</taxon>
    </lineage>
</organism>
<reference evidence="3 4" key="1">
    <citation type="journal article" date="2015" name="Nature">
        <title>rRNA introns, odd ribosomes, and small enigmatic genomes across a large radiation of phyla.</title>
        <authorList>
            <person name="Brown C.T."/>
            <person name="Hug L.A."/>
            <person name="Thomas B.C."/>
            <person name="Sharon I."/>
            <person name="Castelle C.J."/>
            <person name="Singh A."/>
            <person name="Wilkins M.J."/>
            <person name="Williams K.H."/>
            <person name="Banfield J.F."/>
        </authorList>
    </citation>
    <scope>NUCLEOTIDE SEQUENCE [LARGE SCALE GENOMIC DNA]</scope>
</reference>
<dbReference type="PROSITE" id="PS51782">
    <property type="entry name" value="LYSM"/>
    <property type="match status" value="2"/>
</dbReference>
<gene>
    <name evidence="3" type="ORF">UV59_C0003G0003</name>
</gene>
<dbReference type="GO" id="GO:0004222">
    <property type="term" value="F:metalloendopeptidase activity"/>
    <property type="evidence" value="ECO:0007669"/>
    <property type="project" value="TreeGrafter"/>
</dbReference>
<evidence type="ECO:0000313" key="3">
    <source>
        <dbReference type="EMBL" id="KKS86008.1"/>
    </source>
</evidence>
<dbReference type="SUPFAM" id="SSF54106">
    <property type="entry name" value="LysM domain"/>
    <property type="match status" value="1"/>
</dbReference>
<dbReference type="SUPFAM" id="SSF51261">
    <property type="entry name" value="Duplicated hybrid motif"/>
    <property type="match status" value="1"/>
</dbReference>
<dbReference type="PANTHER" id="PTHR21666:SF270">
    <property type="entry name" value="MUREIN HYDROLASE ACTIVATOR ENVC"/>
    <property type="match status" value="1"/>
</dbReference>
<accession>A0A0G1FGN3</accession>
<dbReference type="InterPro" id="IPR011055">
    <property type="entry name" value="Dup_hybrid_motif"/>
</dbReference>
<dbReference type="Proteomes" id="UP000034543">
    <property type="component" value="Unassembled WGS sequence"/>
</dbReference>
<dbReference type="AlphaFoldDB" id="A0A0G1FGN3"/>
<dbReference type="InterPro" id="IPR050570">
    <property type="entry name" value="Cell_wall_metabolism_enzyme"/>
</dbReference>
<comment type="caution">
    <text evidence="3">The sequence shown here is derived from an EMBL/GenBank/DDBJ whole genome shotgun (WGS) entry which is preliminary data.</text>
</comment>
<dbReference type="CDD" id="cd12797">
    <property type="entry name" value="M23_peptidase"/>
    <property type="match status" value="1"/>
</dbReference>
<keyword evidence="1" id="KW-1133">Transmembrane helix</keyword>
<evidence type="ECO:0000313" key="4">
    <source>
        <dbReference type="Proteomes" id="UP000034543"/>
    </source>
</evidence>
<feature type="domain" description="LysM" evidence="2">
    <location>
        <begin position="166"/>
        <end position="214"/>
    </location>
</feature>
<dbReference type="STRING" id="1618436.UV59_C0003G0003"/>
<proteinExistence type="predicted"/>
<sequence>MTEFISHVTDFQTFLRSLYRYTNKRLRSLWQQFEASKSLLVTILVAKRGIYTRPFLHTSLFMLIVVGIVVAPIIRNTYEANAESLEEFTAPSAVLSSFDEQDTLTQISEKPRDGVIAYTVVEGDTVSTIAEKFGISTDTIKWANPKLDDDDLTIGQELAIPPVTGMVIKVAKGETIYSIAKKYKTEAQSIVNYPFNNFADLDSFALNAGQMLVVPDGVMPESKPIYSPRLIAQVGVGDQAGSGQFIWPTNGTITQRPVSYHMALDIANNALPGILAPDGGKVILVEYARYGYGHHVIIDHANGYQTLYGHMSEIYVSAGQAVAKGSVIGKMGSTGRSTGTHLHFEIRKGTTLLNPLSFLK</sequence>
<dbReference type="InterPro" id="IPR018392">
    <property type="entry name" value="LysM"/>
</dbReference>
<dbReference type="InterPro" id="IPR036779">
    <property type="entry name" value="LysM_dom_sf"/>
</dbReference>
<dbReference type="Pfam" id="PF01551">
    <property type="entry name" value="Peptidase_M23"/>
    <property type="match status" value="1"/>
</dbReference>
<feature type="transmembrane region" description="Helical" evidence="1">
    <location>
        <begin position="55"/>
        <end position="74"/>
    </location>
</feature>